<dbReference type="AlphaFoldDB" id="A0A194WCP5"/>
<dbReference type="EMBL" id="CM003108">
    <property type="protein sequence ID" value="KUI73900.1"/>
    <property type="molecule type" value="Genomic_DNA"/>
</dbReference>
<protein>
    <submittedName>
        <fullName evidence="1">Uncharacterized protein</fullName>
    </submittedName>
</protein>
<proteinExistence type="predicted"/>
<accession>A0A194WCP5</accession>
<gene>
    <name evidence="1" type="ORF">VM1G_09567</name>
</gene>
<dbReference type="Proteomes" id="UP000078559">
    <property type="component" value="Chromosome 11"/>
</dbReference>
<evidence type="ECO:0000313" key="2">
    <source>
        <dbReference type="Proteomes" id="UP000078559"/>
    </source>
</evidence>
<reference evidence="1" key="1">
    <citation type="submission" date="2014-12" db="EMBL/GenBank/DDBJ databases">
        <title>Genome Sequence of Valsa Canker Pathogens Uncovers a Specific Adaption of Colonization on Woody Bark.</title>
        <authorList>
            <person name="Yin Z."/>
            <person name="Liu H."/>
            <person name="Gao X."/>
            <person name="Li Z."/>
            <person name="Song N."/>
            <person name="Ke X."/>
            <person name="Dai Q."/>
            <person name="Wu Y."/>
            <person name="Sun Y."/>
            <person name="Xu J.-R."/>
            <person name="Kang Z.K."/>
            <person name="Wang L."/>
            <person name="Huang L."/>
        </authorList>
    </citation>
    <scope>NUCLEOTIDE SEQUENCE [LARGE SCALE GENOMIC DNA]</scope>
    <source>
        <strain evidence="1">03-8</strain>
    </source>
</reference>
<keyword evidence="2" id="KW-1185">Reference proteome</keyword>
<evidence type="ECO:0000313" key="1">
    <source>
        <dbReference type="EMBL" id="KUI73900.1"/>
    </source>
</evidence>
<sequence length="258" mass="28952">MSRRSLYPSYASVRSRNSMASPRFRFSPRSRVVPSWLDCVFDAGSISVRRPTLNLCFLMAARIPGSSFRRRRKARLRSALVNPGSGSTRWKVYSPSDGSRRRDVALDVLAADLRWAAWRLASRVRAASEDWWRFWMSSTVGTWSVTLVLCRWVMDWSPCSEARSILPLAMNLALSQSYSLSLESPLRWSSQAIRRSFRMAPSGSWNVSSCLPPLETVMETVGGMLASLGKAGDWSSAMLSRVLSPPGEGFLIVWSFVV</sequence>
<name>A0A194WCP5_CYTMA</name>
<organism evidence="1 2">
    <name type="scientific">Cytospora mali</name>
    <name type="common">Apple Valsa canker fungus</name>
    <name type="synonym">Valsa mali</name>
    <dbReference type="NCBI Taxonomy" id="578113"/>
    <lineage>
        <taxon>Eukaryota</taxon>
        <taxon>Fungi</taxon>
        <taxon>Dikarya</taxon>
        <taxon>Ascomycota</taxon>
        <taxon>Pezizomycotina</taxon>
        <taxon>Sordariomycetes</taxon>
        <taxon>Sordariomycetidae</taxon>
        <taxon>Diaporthales</taxon>
        <taxon>Cytosporaceae</taxon>
        <taxon>Cytospora</taxon>
    </lineage>
</organism>